<keyword evidence="2" id="KW-1185">Reference proteome</keyword>
<reference evidence="1 2" key="1">
    <citation type="submission" date="2023-03" db="EMBL/GenBank/DDBJ databases">
        <title>High recombination rates correlate with genetic variation in Cardiocondyla obscurior ants.</title>
        <authorList>
            <person name="Errbii M."/>
        </authorList>
    </citation>
    <scope>NUCLEOTIDE SEQUENCE [LARGE SCALE GENOMIC DNA]</scope>
    <source>
        <strain evidence="1">Alpha-2009</strain>
        <tissue evidence="1">Whole body</tissue>
    </source>
</reference>
<dbReference type="Proteomes" id="UP001430953">
    <property type="component" value="Unassembled WGS sequence"/>
</dbReference>
<accession>A0AAW2FK30</accession>
<organism evidence="1 2">
    <name type="scientific">Cardiocondyla obscurior</name>
    <dbReference type="NCBI Taxonomy" id="286306"/>
    <lineage>
        <taxon>Eukaryota</taxon>
        <taxon>Metazoa</taxon>
        <taxon>Ecdysozoa</taxon>
        <taxon>Arthropoda</taxon>
        <taxon>Hexapoda</taxon>
        <taxon>Insecta</taxon>
        <taxon>Pterygota</taxon>
        <taxon>Neoptera</taxon>
        <taxon>Endopterygota</taxon>
        <taxon>Hymenoptera</taxon>
        <taxon>Apocrita</taxon>
        <taxon>Aculeata</taxon>
        <taxon>Formicoidea</taxon>
        <taxon>Formicidae</taxon>
        <taxon>Myrmicinae</taxon>
        <taxon>Cardiocondyla</taxon>
    </lineage>
</organism>
<dbReference type="AlphaFoldDB" id="A0AAW2FK30"/>
<comment type="caution">
    <text evidence="1">The sequence shown here is derived from an EMBL/GenBank/DDBJ whole genome shotgun (WGS) entry which is preliminary data.</text>
</comment>
<gene>
    <name evidence="1" type="ORF">PUN28_010964</name>
</gene>
<evidence type="ECO:0000313" key="2">
    <source>
        <dbReference type="Proteomes" id="UP001430953"/>
    </source>
</evidence>
<proteinExistence type="predicted"/>
<dbReference type="EMBL" id="JADYXP020000010">
    <property type="protein sequence ID" value="KAL0115787.1"/>
    <property type="molecule type" value="Genomic_DNA"/>
</dbReference>
<name>A0AAW2FK30_9HYME</name>
<sequence>MHAQFAVRITVDENQRNRLIRNTWMDVLRKLNNPPQMKSGARICCIVNSWIRGKGRGGREVKHNTLRGFKRYTIPRTVADDNTVISRQEVTNNYATINWSFRGERGTRGGSCNFKTGQVAGG</sequence>
<protein>
    <submittedName>
        <fullName evidence="1">Uncharacterized protein</fullName>
    </submittedName>
</protein>
<evidence type="ECO:0000313" key="1">
    <source>
        <dbReference type="EMBL" id="KAL0115787.1"/>
    </source>
</evidence>